<keyword evidence="7" id="KW-1185">Reference proteome</keyword>
<evidence type="ECO:0000259" key="4">
    <source>
        <dbReference type="Pfam" id="PF00891"/>
    </source>
</evidence>
<evidence type="ECO:0000313" key="7">
    <source>
        <dbReference type="Proteomes" id="UP001305414"/>
    </source>
</evidence>
<dbReference type="Gene3D" id="1.10.10.10">
    <property type="entry name" value="Winged helix-like DNA-binding domain superfamily/Winged helix DNA-binding domain"/>
    <property type="match status" value="1"/>
</dbReference>
<name>A0AAN7UR97_9PEZI</name>
<dbReference type="InterPro" id="IPR029063">
    <property type="entry name" value="SAM-dependent_MTases_sf"/>
</dbReference>
<dbReference type="Pfam" id="PF08100">
    <property type="entry name" value="Dimerisation"/>
    <property type="match status" value="1"/>
</dbReference>
<dbReference type="GO" id="GO:0008171">
    <property type="term" value="F:O-methyltransferase activity"/>
    <property type="evidence" value="ECO:0007669"/>
    <property type="project" value="InterPro"/>
</dbReference>
<dbReference type="InterPro" id="IPR036390">
    <property type="entry name" value="WH_DNA-bd_sf"/>
</dbReference>
<keyword evidence="2" id="KW-0808">Transferase</keyword>
<dbReference type="PANTHER" id="PTHR43712:SF2">
    <property type="entry name" value="O-METHYLTRANSFERASE CICE"/>
    <property type="match status" value="1"/>
</dbReference>
<keyword evidence="1" id="KW-0489">Methyltransferase</keyword>
<evidence type="ECO:0000259" key="5">
    <source>
        <dbReference type="Pfam" id="PF08100"/>
    </source>
</evidence>
<evidence type="ECO:0008006" key="8">
    <source>
        <dbReference type="Google" id="ProtNLM"/>
    </source>
</evidence>
<dbReference type="InterPro" id="IPR012967">
    <property type="entry name" value="COMT_dimerisation"/>
</dbReference>
<reference evidence="6 7" key="1">
    <citation type="submission" date="2023-10" db="EMBL/GenBank/DDBJ databases">
        <title>Draft genome sequence of Xylaria bambusicola isolate GMP-LS, the root and basal stem rot pathogen of sugarcane in Indonesia.</title>
        <authorList>
            <person name="Selvaraj P."/>
            <person name="Muralishankar V."/>
            <person name="Muruganantham S."/>
            <person name="Sp S."/>
            <person name="Haryani S."/>
            <person name="Lau K.J.X."/>
            <person name="Naqvi N.I."/>
        </authorList>
    </citation>
    <scope>NUCLEOTIDE SEQUENCE [LARGE SCALE GENOMIC DNA]</scope>
    <source>
        <strain evidence="6">GMP-LS</strain>
    </source>
</reference>
<dbReference type="Pfam" id="PF00891">
    <property type="entry name" value="Methyltransf_2"/>
    <property type="match status" value="1"/>
</dbReference>
<keyword evidence="3" id="KW-0949">S-adenosyl-L-methionine</keyword>
<dbReference type="InterPro" id="IPR016461">
    <property type="entry name" value="COMT-like"/>
</dbReference>
<sequence>MTPVFKTMKNCRTGPTAMDNLHYHNIADPNAASSLAKRTHNRHHQTQSELPDALENTLSNLIDSVNVAVSALEGPLSEMLCSKLGHDSKLPDTRYSSLASRAVDVMHQAQILLEPPSIILADHFLGYVGTKCLNAAVERGIPDLLEREGAMPLQRLAEESRCCPDRLGQVLRILCGNGVFRYDEAHDQYSNNHISRLLLSDHWTQWHNWVQLYGNQMYDVARGIPEAVRKDATKSAAQINYSTDLNMFQYFQQQGWGQLLHRTLSGGAEAQAPGIVEDYPWDKIDLAEGEVIMDLGGGGGGLIASILRRHEHLRGGIMDRPQVIEHARSVFHAEGGAYVDVGDRVSSDHLIIGDFLKEVPPFTVYTMKWCLHDWKDEEAVIILKNIRRALVKGPMSRLVVLESILEDGHSQRIARYADVHMMMMTGHGLERTEKNWHNLAEQSGWKIRAIYNLRNAWVKALEFVPN</sequence>
<dbReference type="Gene3D" id="3.40.50.150">
    <property type="entry name" value="Vaccinia Virus protein VP39"/>
    <property type="match status" value="1"/>
</dbReference>
<dbReference type="InterPro" id="IPR036388">
    <property type="entry name" value="WH-like_DNA-bd_sf"/>
</dbReference>
<evidence type="ECO:0000256" key="2">
    <source>
        <dbReference type="ARBA" id="ARBA00022679"/>
    </source>
</evidence>
<feature type="domain" description="O-methyltransferase C-terminal" evidence="4">
    <location>
        <begin position="283"/>
        <end position="445"/>
    </location>
</feature>
<dbReference type="AlphaFoldDB" id="A0AAN7UR97"/>
<organism evidence="6 7">
    <name type="scientific">Xylaria bambusicola</name>
    <dbReference type="NCBI Taxonomy" id="326684"/>
    <lineage>
        <taxon>Eukaryota</taxon>
        <taxon>Fungi</taxon>
        <taxon>Dikarya</taxon>
        <taxon>Ascomycota</taxon>
        <taxon>Pezizomycotina</taxon>
        <taxon>Sordariomycetes</taxon>
        <taxon>Xylariomycetidae</taxon>
        <taxon>Xylariales</taxon>
        <taxon>Xylariaceae</taxon>
        <taxon>Xylaria</taxon>
    </lineage>
</organism>
<evidence type="ECO:0000256" key="1">
    <source>
        <dbReference type="ARBA" id="ARBA00022603"/>
    </source>
</evidence>
<comment type="caution">
    <text evidence="6">The sequence shown here is derived from an EMBL/GenBank/DDBJ whole genome shotgun (WGS) entry which is preliminary data.</text>
</comment>
<dbReference type="SUPFAM" id="SSF53335">
    <property type="entry name" value="S-adenosyl-L-methionine-dependent methyltransferases"/>
    <property type="match status" value="1"/>
</dbReference>
<accession>A0AAN7UR97</accession>
<dbReference type="GO" id="GO:0032259">
    <property type="term" value="P:methylation"/>
    <property type="evidence" value="ECO:0007669"/>
    <property type="project" value="UniProtKB-KW"/>
</dbReference>
<protein>
    <recommendedName>
        <fullName evidence="8">O-methyltransferase domain-containing protein</fullName>
    </recommendedName>
</protein>
<feature type="domain" description="O-methyltransferase dimerisation" evidence="5">
    <location>
        <begin position="122"/>
        <end position="200"/>
    </location>
</feature>
<dbReference type="SUPFAM" id="SSF46785">
    <property type="entry name" value="Winged helix' DNA-binding domain"/>
    <property type="match status" value="1"/>
</dbReference>
<dbReference type="GO" id="GO:0046983">
    <property type="term" value="F:protein dimerization activity"/>
    <property type="evidence" value="ECO:0007669"/>
    <property type="project" value="InterPro"/>
</dbReference>
<proteinExistence type="predicted"/>
<dbReference type="PANTHER" id="PTHR43712">
    <property type="entry name" value="PUTATIVE (AFU_ORTHOLOGUE AFUA_4G14580)-RELATED"/>
    <property type="match status" value="1"/>
</dbReference>
<dbReference type="InterPro" id="IPR001077">
    <property type="entry name" value="COMT_C"/>
</dbReference>
<dbReference type="PROSITE" id="PS51683">
    <property type="entry name" value="SAM_OMT_II"/>
    <property type="match status" value="1"/>
</dbReference>
<gene>
    <name evidence="6" type="ORF">RRF57_013200</name>
</gene>
<evidence type="ECO:0000313" key="6">
    <source>
        <dbReference type="EMBL" id="KAK5637485.1"/>
    </source>
</evidence>
<dbReference type="EMBL" id="JAWHQM010000122">
    <property type="protein sequence ID" value="KAK5637485.1"/>
    <property type="molecule type" value="Genomic_DNA"/>
</dbReference>
<dbReference type="Proteomes" id="UP001305414">
    <property type="component" value="Unassembled WGS sequence"/>
</dbReference>
<evidence type="ECO:0000256" key="3">
    <source>
        <dbReference type="ARBA" id="ARBA00022691"/>
    </source>
</evidence>